<dbReference type="RefSeq" id="WP_255921217.1">
    <property type="nucleotide sequence ID" value="NZ_JANFNG010000012.1"/>
</dbReference>
<name>A0ABT1PXC2_9ACTN</name>
<comment type="caution">
    <text evidence="1">The sequence shown here is derived from an EMBL/GenBank/DDBJ whole genome shotgun (WGS) entry which is preliminary data.</text>
</comment>
<dbReference type="EMBL" id="JANFNG010000012">
    <property type="protein sequence ID" value="MCQ4082317.1"/>
    <property type="molecule type" value="Genomic_DNA"/>
</dbReference>
<evidence type="ECO:0000313" key="2">
    <source>
        <dbReference type="Proteomes" id="UP001057702"/>
    </source>
</evidence>
<sequence>MLTKGSERISVRIAAYEPGDAAQVFDAVKETLPHCSSLTASTDGGTSHVRLIMEPAPALGDDTLLLKSEVTEGGATAVIPGYPYRCWIGVGFT</sequence>
<keyword evidence="2" id="KW-1185">Reference proteome</keyword>
<evidence type="ECO:0000313" key="1">
    <source>
        <dbReference type="EMBL" id="MCQ4082317.1"/>
    </source>
</evidence>
<protein>
    <submittedName>
        <fullName evidence="1">Uncharacterized protein</fullName>
    </submittedName>
</protein>
<gene>
    <name evidence="1" type="ORF">NGB36_17340</name>
</gene>
<dbReference type="Proteomes" id="UP001057702">
    <property type="component" value="Unassembled WGS sequence"/>
</dbReference>
<proteinExistence type="predicted"/>
<organism evidence="1 2">
    <name type="scientific">Streptomyces humicola</name>
    <dbReference type="NCBI Taxonomy" id="2953240"/>
    <lineage>
        <taxon>Bacteria</taxon>
        <taxon>Bacillati</taxon>
        <taxon>Actinomycetota</taxon>
        <taxon>Actinomycetes</taxon>
        <taxon>Kitasatosporales</taxon>
        <taxon>Streptomycetaceae</taxon>
        <taxon>Streptomyces</taxon>
    </lineage>
</organism>
<accession>A0ABT1PXC2</accession>
<reference evidence="1" key="1">
    <citation type="submission" date="2022-06" db="EMBL/GenBank/DDBJ databases">
        <title>Draft genome sequence of Streptomyces sp. RB6PN25 isolated from peat swamp forest in Thailand.</title>
        <authorList>
            <person name="Duangmal K."/>
            <person name="Klaysubun C."/>
        </authorList>
    </citation>
    <scope>NUCLEOTIDE SEQUENCE</scope>
    <source>
        <strain evidence="1">RB6PN25</strain>
    </source>
</reference>